<dbReference type="GO" id="GO:0030246">
    <property type="term" value="F:carbohydrate binding"/>
    <property type="evidence" value="ECO:0007669"/>
    <property type="project" value="InterPro"/>
</dbReference>
<organism evidence="4">
    <name type="scientific">Granulicella tundricola (strain ATCC BAA-1859 / DSM 23138 / MP5ACTX9)</name>
    <dbReference type="NCBI Taxonomy" id="1198114"/>
    <lineage>
        <taxon>Bacteria</taxon>
        <taxon>Pseudomonadati</taxon>
        <taxon>Acidobacteriota</taxon>
        <taxon>Terriglobia</taxon>
        <taxon>Terriglobales</taxon>
        <taxon>Acidobacteriaceae</taxon>
        <taxon>Granulicella</taxon>
    </lineage>
</organism>
<dbReference type="PROSITE" id="PS50005">
    <property type="entry name" value="TPR"/>
    <property type="match status" value="2"/>
</dbReference>
<dbReference type="AlphaFoldDB" id="E8X136"/>
<keyword evidence="4" id="KW-1185">Reference proteome</keyword>
<proteinExistence type="predicted"/>
<dbReference type="eggNOG" id="COG0457">
    <property type="taxonomic scope" value="Bacteria"/>
</dbReference>
<dbReference type="InterPro" id="IPR019734">
    <property type="entry name" value="TPR_rpt"/>
</dbReference>
<feature type="repeat" description="TPR" evidence="1">
    <location>
        <begin position="292"/>
        <end position="325"/>
    </location>
</feature>
<dbReference type="InterPro" id="IPR013784">
    <property type="entry name" value="Carb-bd-like_fold"/>
</dbReference>
<dbReference type="EMBL" id="CP002480">
    <property type="protein sequence ID" value="ADW67902.1"/>
    <property type="molecule type" value="Genomic_DNA"/>
</dbReference>
<evidence type="ECO:0000313" key="4">
    <source>
        <dbReference type="Proteomes" id="UP000000343"/>
    </source>
</evidence>
<protein>
    <submittedName>
        <fullName evidence="3">Tetratricopeptide TPR_1 repeat-containing protein</fullName>
    </submittedName>
</protein>
<dbReference type="OrthoDB" id="108250at2"/>
<gene>
    <name evidence="3" type="ordered locus">AciX9_0834</name>
</gene>
<feature type="chain" id="PRO_5003230544" evidence="2">
    <location>
        <begin position="30"/>
        <end position="395"/>
    </location>
</feature>
<evidence type="ECO:0000256" key="1">
    <source>
        <dbReference type="PROSITE-ProRule" id="PRU00339"/>
    </source>
</evidence>
<dbReference type="STRING" id="1198114.AciX9_0834"/>
<dbReference type="SUPFAM" id="SSF48452">
    <property type="entry name" value="TPR-like"/>
    <property type="match status" value="1"/>
</dbReference>
<dbReference type="RefSeq" id="WP_013579227.1">
    <property type="nucleotide sequence ID" value="NC_015064.1"/>
</dbReference>
<dbReference type="HOGENOM" id="CLU_745828_0_0_0"/>
<reference evidence="4" key="1">
    <citation type="submission" date="2011-01" db="EMBL/GenBank/DDBJ databases">
        <title>Complete sequence of chromosome of Acidobacterium sp. MP5ACTX9.</title>
        <authorList>
            <consortium name="US DOE Joint Genome Institute"/>
            <person name="Lucas S."/>
            <person name="Copeland A."/>
            <person name="Lapidus A."/>
            <person name="Cheng J.-F."/>
            <person name="Goodwin L."/>
            <person name="Pitluck S."/>
            <person name="Teshima H."/>
            <person name="Detter J.C."/>
            <person name="Han C."/>
            <person name="Tapia R."/>
            <person name="Land M."/>
            <person name="Hauser L."/>
            <person name="Kyrpides N."/>
            <person name="Ivanova N."/>
            <person name="Ovchinnikova G."/>
            <person name="Pagani I."/>
            <person name="Rawat S.R."/>
            <person name="Mannisto M."/>
            <person name="Haggblom M.M."/>
            <person name="Woyke T."/>
        </authorList>
    </citation>
    <scope>NUCLEOTIDE SEQUENCE [LARGE SCALE GENOMIC DNA]</scope>
    <source>
        <strain evidence="4">MP5ACTX9</strain>
    </source>
</reference>
<dbReference type="PaxDb" id="1198114-AciX9_0834"/>
<sequence length="395" mass="42137">MKRFLRVGSVLAVLTVAVPVVVSPGQAFAQAAAEKTAMVHGKVTQADGRPFEMGQIKFTQDRATPEKDRKYPFTFPVGAGGVFKGEGIPAGAWLAVVYADGKTVDYLEVTLKAGEDHSLDFDMTREEYLKALSPEVRAQIEETKKKNAGANAYNAKIADINKTLLQARADAKAGDTAKAVAEMQGLTQAKPDEGLLWVTLGEMQLADANAAAKAARAAHTSPMDAAIVQKYTDAGVSYQKGIDLAQAATKKQPEVVGLAYLNLGEADAKSGKFKEATDAYDNAVKANPTLASQAYYNEAAILFNAQKMDEAGAAADKAIAADPKRAEAYYIKAQTLIPKATMDEKTKKFVLPPGCLEAYQQYLDLAPDGAHAAEVKDLLTNLGQPVKNSYKAGKK</sequence>
<dbReference type="Gene3D" id="1.25.40.10">
    <property type="entry name" value="Tetratricopeptide repeat domain"/>
    <property type="match status" value="2"/>
</dbReference>
<dbReference type="SMART" id="SM00028">
    <property type="entry name" value="TPR"/>
    <property type="match status" value="2"/>
</dbReference>
<keyword evidence="2" id="KW-0732">Signal</keyword>
<dbReference type="SUPFAM" id="SSF49452">
    <property type="entry name" value="Starch-binding domain-like"/>
    <property type="match status" value="1"/>
</dbReference>
<accession>E8X136</accession>
<evidence type="ECO:0000313" key="3">
    <source>
        <dbReference type="EMBL" id="ADW67902.1"/>
    </source>
</evidence>
<feature type="signal peptide" evidence="2">
    <location>
        <begin position="1"/>
        <end position="29"/>
    </location>
</feature>
<dbReference type="KEGG" id="acm:AciX9_0834"/>
<dbReference type="Proteomes" id="UP000000343">
    <property type="component" value="Chromosome"/>
</dbReference>
<feature type="repeat" description="TPR" evidence="1">
    <location>
        <begin position="257"/>
        <end position="290"/>
    </location>
</feature>
<dbReference type="InterPro" id="IPR011990">
    <property type="entry name" value="TPR-like_helical_dom_sf"/>
</dbReference>
<keyword evidence="1" id="KW-0802">TPR repeat</keyword>
<name>E8X136_GRATM</name>
<evidence type="ECO:0000256" key="2">
    <source>
        <dbReference type="SAM" id="SignalP"/>
    </source>
</evidence>